<dbReference type="InterPro" id="IPR000182">
    <property type="entry name" value="GNAT_dom"/>
</dbReference>
<name>A0AAN0MAT5_9RHOB</name>
<proteinExistence type="predicted"/>
<keyword evidence="5" id="KW-1185">Reference proteome</keyword>
<dbReference type="KEGG" id="yrh:AABB31_04410"/>
<evidence type="ECO:0000259" key="3">
    <source>
        <dbReference type="PROSITE" id="PS51186"/>
    </source>
</evidence>
<dbReference type="InterPro" id="IPR016181">
    <property type="entry name" value="Acyl_CoA_acyltransferase"/>
</dbReference>
<dbReference type="SUPFAM" id="SSF55729">
    <property type="entry name" value="Acyl-CoA N-acyltransferases (Nat)"/>
    <property type="match status" value="1"/>
</dbReference>
<dbReference type="EC" id="2.3.-.-" evidence="4"/>
<feature type="domain" description="N-acetyltransferase" evidence="3">
    <location>
        <begin position="3"/>
        <end position="153"/>
    </location>
</feature>
<organism evidence="4 5">
    <name type="scientific">Yoonia rhodophyticola</name>
    <dbReference type="NCBI Taxonomy" id="3137370"/>
    <lineage>
        <taxon>Bacteria</taxon>
        <taxon>Pseudomonadati</taxon>
        <taxon>Pseudomonadota</taxon>
        <taxon>Alphaproteobacteria</taxon>
        <taxon>Rhodobacterales</taxon>
        <taxon>Paracoccaceae</taxon>
        <taxon>Yoonia</taxon>
    </lineage>
</organism>
<dbReference type="AlphaFoldDB" id="A0AAN0MAT5"/>
<evidence type="ECO:0000313" key="4">
    <source>
        <dbReference type="EMBL" id="WZU68180.1"/>
    </source>
</evidence>
<dbReference type="RefSeq" id="WP_342077473.1">
    <property type="nucleotide sequence ID" value="NZ_CP151767.2"/>
</dbReference>
<reference evidence="4" key="1">
    <citation type="submission" date="2024-08" db="EMBL/GenBank/DDBJ databases">
        <title>Phylogenomic analyses of a clade within the roseobacter group suggest taxonomic reassignments of species of the genera Aestuariivita, Citreicella, Loktanella, Nautella, Pelagibaca, Ruegeria, Thalassobius, Thiobacimonas and Tropicibacter, and the proposal o.</title>
        <authorList>
            <person name="Jeon C.O."/>
        </authorList>
    </citation>
    <scope>NUCLEOTIDE SEQUENCE</scope>
    <source>
        <strain evidence="4">SS1-5</strain>
    </source>
</reference>
<evidence type="ECO:0000256" key="2">
    <source>
        <dbReference type="ARBA" id="ARBA00023315"/>
    </source>
</evidence>
<dbReference type="PANTHER" id="PTHR43877">
    <property type="entry name" value="AMINOALKYLPHOSPHONATE N-ACETYLTRANSFERASE-RELATED-RELATED"/>
    <property type="match status" value="1"/>
</dbReference>
<dbReference type="PANTHER" id="PTHR43877:SF2">
    <property type="entry name" value="AMINOALKYLPHOSPHONATE N-ACETYLTRANSFERASE-RELATED"/>
    <property type="match status" value="1"/>
</dbReference>
<evidence type="ECO:0000313" key="5">
    <source>
        <dbReference type="Proteomes" id="UP001470809"/>
    </source>
</evidence>
<dbReference type="EMBL" id="CP151767">
    <property type="protein sequence ID" value="WZU68180.1"/>
    <property type="molecule type" value="Genomic_DNA"/>
</dbReference>
<sequence>MTVTLRPVTKADLGRLFDLKVAPEQRRFVAPNEITLAEAPFEQGSYVFAIWSDEAIVGLIALIDMTEHDDVQPEDEPDSIFIWRLLIGATHQGQGFGKAAIALACDWARARGRPRMSIEVVSTNADAIRLYEKLGFAATGVMYGDEAQMAKSL</sequence>
<dbReference type="InterPro" id="IPR050832">
    <property type="entry name" value="Bact_Acetyltransf"/>
</dbReference>
<dbReference type="CDD" id="cd04301">
    <property type="entry name" value="NAT_SF"/>
    <property type="match status" value="1"/>
</dbReference>
<dbReference type="Proteomes" id="UP001470809">
    <property type="component" value="Chromosome"/>
</dbReference>
<dbReference type="Pfam" id="PF00583">
    <property type="entry name" value="Acetyltransf_1"/>
    <property type="match status" value="1"/>
</dbReference>
<keyword evidence="1 4" id="KW-0808">Transferase</keyword>
<dbReference type="Gene3D" id="3.40.630.30">
    <property type="match status" value="1"/>
</dbReference>
<dbReference type="PROSITE" id="PS51186">
    <property type="entry name" value="GNAT"/>
    <property type="match status" value="1"/>
</dbReference>
<gene>
    <name evidence="4" type="ORF">AABB31_04410</name>
</gene>
<dbReference type="GO" id="GO:0016747">
    <property type="term" value="F:acyltransferase activity, transferring groups other than amino-acyl groups"/>
    <property type="evidence" value="ECO:0007669"/>
    <property type="project" value="InterPro"/>
</dbReference>
<evidence type="ECO:0000256" key="1">
    <source>
        <dbReference type="ARBA" id="ARBA00022679"/>
    </source>
</evidence>
<keyword evidence="2 4" id="KW-0012">Acyltransferase</keyword>
<protein>
    <submittedName>
        <fullName evidence="4">GNAT family N-acetyltransferase</fullName>
        <ecNumber evidence="4">2.3.-.-</ecNumber>
    </submittedName>
</protein>
<accession>A0AAN0MAT5</accession>